<keyword evidence="1" id="KW-1133">Transmembrane helix</keyword>
<reference evidence="2" key="2">
    <citation type="submission" date="2024-06" db="EMBL/GenBank/DDBJ databases">
        <authorList>
            <person name="Plum-Jensen L.E."/>
            <person name="Schramm A."/>
            <person name="Marshall I.P.G."/>
        </authorList>
    </citation>
    <scope>NUCLEOTIDE SEQUENCE</scope>
    <source>
        <strain evidence="2">Rat1</strain>
    </source>
</reference>
<feature type="transmembrane region" description="Helical" evidence="1">
    <location>
        <begin position="12"/>
        <end position="32"/>
    </location>
</feature>
<gene>
    <name evidence="2" type="ORF">Q3M24_07895</name>
</gene>
<sequence>MKKFFASIPVKICLAVLGIETLLLAIMGVYYARKLCEEVDRNLSNKVSMPATLLSEQVLNLDSGLSLELFEKLLQEKIHDVFIVKPDGIIDYSADPEQRDSYYESYLDEEERKQFQKNNQNFSETQIVSNQYKGKTLSLSFPR</sequence>
<keyword evidence="1" id="KW-0812">Transmembrane</keyword>
<evidence type="ECO:0000313" key="2">
    <source>
        <dbReference type="EMBL" id="XCN74649.1"/>
    </source>
</evidence>
<proteinExistence type="predicted"/>
<dbReference type="KEGG" id="eaj:Q3M24_07895"/>
<accession>A0AAU8LZK0</accession>
<dbReference type="AlphaFoldDB" id="A0AAU8LZK0"/>
<dbReference type="EMBL" id="CP159373">
    <property type="protein sequence ID" value="XCN74649.1"/>
    <property type="molecule type" value="Genomic_DNA"/>
</dbReference>
<protein>
    <submittedName>
        <fullName evidence="2">Uncharacterized protein</fullName>
    </submittedName>
</protein>
<keyword evidence="1" id="KW-0472">Membrane</keyword>
<reference evidence="2" key="1">
    <citation type="journal article" date="2024" name="Syst. Appl. Microbiol.">
        <title>First single-strain enrichments of Electrothrix cable bacteria, description of E. aestuarii sp. nov. and E. rattekaaiensis sp. nov., and proposal of a cable bacteria taxonomy following the rules of the SeqCode.</title>
        <authorList>
            <person name="Plum-Jensen L.E."/>
            <person name="Schramm A."/>
            <person name="Marshall I.P.G."/>
        </authorList>
    </citation>
    <scope>NUCLEOTIDE SEQUENCE</scope>
    <source>
        <strain evidence="2">Rat1</strain>
    </source>
</reference>
<evidence type="ECO:0000256" key="1">
    <source>
        <dbReference type="SAM" id="Phobius"/>
    </source>
</evidence>
<name>A0AAU8LZK0_9BACT</name>
<organism evidence="2">
    <name type="scientific">Candidatus Electrothrix aestuarii</name>
    <dbReference type="NCBI Taxonomy" id="3062594"/>
    <lineage>
        <taxon>Bacteria</taxon>
        <taxon>Pseudomonadati</taxon>
        <taxon>Thermodesulfobacteriota</taxon>
        <taxon>Desulfobulbia</taxon>
        <taxon>Desulfobulbales</taxon>
        <taxon>Desulfobulbaceae</taxon>
        <taxon>Candidatus Electrothrix</taxon>
    </lineage>
</organism>